<dbReference type="Proteomes" id="UP000283479">
    <property type="component" value="Unassembled WGS sequence"/>
</dbReference>
<keyword evidence="3" id="KW-1185">Reference proteome</keyword>
<evidence type="ECO:0000256" key="1">
    <source>
        <dbReference type="SAM" id="Phobius"/>
    </source>
</evidence>
<keyword evidence="1" id="KW-1133">Transmembrane helix</keyword>
<evidence type="ECO:0000313" key="2">
    <source>
        <dbReference type="EMBL" id="RVW03852.1"/>
    </source>
</evidence>
<keyword evidence="1" id="KW-0812">Transmembrane</keyword>
<dbReference type="AlphaFoldDB" id="A0A3S3AB51"/>
<reference evidence="2 3" key="1">
    <citation type="submission" date="2018-11" db="EMBL/GenBank/DDBJ databases">
        <title>Rhodococcus spongicola sp. nov. and Rhodococcus xishaensis sp. nov. from marine sponges.</title>
        <authorList>
            <person name="Li L."/>
            <person name="Lin H.W."/>
        </authorList>
    </citation>
    <scope>NUCLEOTIDE SEQUENCE [LARGE SCALE GENOMIC DNA]</scope>
    <source>
        <strain evidence="2 3">LHW51113</strain>
    </source>
</reference>
<gene>
    <name evidence="2" type="ORF">EGT50_04880</name>
</gene>
<organism evidence="2 3">
    <name type="scientific">Rhodococcus xishaensis</name>
    <dbReference type="NCBI Taxonomy" id="2487364"/>
    <lineage>
        <taxon>Bacteria</taxon>
        <taxon>Bacillati</taxon>
        <taxon>Actinomycetota</taxon>
        <taxon>Actinomycetes</taxon>
        <taxon>Mycobacteriales</taxon>
        <taxon>Nocardiaceae</taxon>
        <taxon>Rhodococcus</taxon>
    </lineage>
</organism>
<sequence>MPGDLGGLMPVALVVGVFVGVVVGSVSVVGGTLAVQSAQVWPPRSEWCWRQRFAACSAAAVFLLSALFAAWTVLVSAMPVSADSTGRAGFLMVSIACAVVAYACTLLLAPATDSSGVS</sequence>
<evidence type="ECO:0000313" key="3">
    <source>
        <dbReference type="Proteomes" id="UP000283479"/>
    </source>
</evidence>
<keyword evidence="1" id="KW-0472">Membrane</keyword>
<protein>
    <submittedName>
        <fullName evidence="2">Uncharacterized protein</fullName>
    </submittedName>
</protein>
<feature type="transmembrane region" description="Helical" evidence="1">
    <location>
        <begin position="90"/>
        <end position="109"/>
    </location>
</feature>
<comment type="caution">
    <text evidence="2">The sequence shown here is derived from an EMBL/GenBank/DDBJ whole genome shotgun (WGS) entry which is preliminary data.</text>
</comment>
<feature type="transmembrane region" description="Helical" evidence="1">
    <location>
        <begin position="12"/>
        <end position="35"/>
    </location>
</feature>
<name>A0A3S3AB51_9NOCA</name>
<accession>A0A3S3AB51</accession>
<dbReference type="EMBL" id="RKLO01000002">
    <property type="protein sequence ID" value="RVW03852.1"/>
    <property type="molecule type" value="Genomic_DNA"/>
</dbReference>
<proteinExistence type="predicted"/>
<feature type="transmembrane region" description="Helical" evidence="1">
    <location>
        <begin position="56"/>
        <end position="78"/>
    </location>
</feature>